<organism evidence="2 3">
    <name type="scientific">Haloplanus rallus</name>
    <dbReference type="NCBI Taxonomy" id="1816183"/>
    <lineage>
        <taxon>Archaea</taxon>
        <taxon>Methanobacteriati</taxon>
        <taxon>Methanobacteriota</taxon>
        <taxon>Stenosarchaea group</taxon>
        <taxon>Halobacteria</taxon>
        <taxon>Halobacteriales</taxon>
        <taxon>Haloferacaceae</taxon>
        <taxon>Haloplanus</taxon>
    </lineage>
</organism>
<sequence>MPREPPTPPAALPTEFAETLDERTPDQLRSVARYAESLAEHKARAARLEAEPDENGETESDGDGNDERLDDRPEDVPSKATITVKEINDNRYYYWQWRDGETVTSKYKAPVDPDE</sequence>
<gene>
    <name evidence="2" type="ORF">EI982_02935</name>
</gene>
<feature type="region of interest" description="Disordered" evidence="1">
    <location>
        <begin position="1"/>
        <end position="25"/>
    </location>
</feature>
<dbReference type="AlphaFoldDB" id="A0A6B9FEJ2"/>
<evidence type="ECO:0000313" key="3">
    <source>
        <dbReference type="Proteomes" id="UP000428325"/>
    </source>
</evidence>
<feature type="compositionally biased region" description="Acidic residues" evidence="1">
    <location>
        <begin position="51"/>
        <end position="64"/>
    </location>
</feature>
<proteinExistence type="predicted"/>
<reference evidence="2 3" key="1">
    <citation type="submission" date="2018-12" db="EMBL/GenBank/DDBJ databases">
        <title>Complete genome sequence of Haloplanus rallus MBLA0036.</title>
        <authorList>
            <person name="Nam Y.-d."/>
            <person name="Kang J."/>
            <person name="Chung W.-H."/>
            <person name="Park Y.S."/>
        </authorList>
    </citation>
    <scope>NUCLEOTIDE SEQUENCE [LARGE SCALE GENOMIC DNA]</scope>
    <source>
        <strain evidence="2 3">MBLA0036</strain>
    </source>
</reference>
<evidence type="ECO:0000256" key="1">
    <source>
        <dbReference type="SAM" id="MobiDB-lite"/>
    </source>
</evidence>
<feature type="compositionally biased region" description="Basic and acidic residues" evidence="1">
    <location>
        <begin position="38"/>
        <end position="50"/>
    </location>
</feature>
<accession>A0A6B9FEJ2</accession>
<dbReference type="Proteomes" id="UP000428325">
    <property type="component" value="Chromosome"/>
</dbReference>
<evidence type="ECO:0000313" key="2">
    <source>
        <dbReference type="EMBL" id="QGX93813.1"/>
    </source>
</evidence>
<dbReference type="EMBL" id="CP034345">
    <property type="protein sequence ID" value="QGX93813.1"/>
    <property type="molecule type" value="Genomic_DNA"/>
</dbReference>
<dbReference type="OrthoDB" id="204292at2157"/>
<name>A0A6B9FEJ2_9EURY</name>
<protein>
    <submittedName>
        <fullName evidence="2">Uncharacterized protein</fullName>
    </submittedName>
</protein>
<dbReference type="KEGG" id="hra:EI982_02935"/>
<dbReference type="RefSeq" id="WP_157688049.1">
    <property type="nucleotide sequence ID" value="NZ_CP034345.1"/>
</dbReference>
<feature type="compositionally biased region" description="Basic and acidic residues" evidence="1">
    <location>
        <begin position="65"/>
        <end position="77"/>
    </location>
</feature>
<feature type="compositionally biased region" description="Pro residues" evidence="1">
    <location>
        <begin position="1"/>
        <end position="11"/>
    </location>
</feature>
<feature type="region of interest" description="Disordered" evidence="1">
    <location>
        <begin position="38"/>
        <end position="79"/>
    </location>
</feature>
<dbReference type="GeneID" id="43368457"/>
<keyword evidence="3" id="KW-1185">Reference proteome</keyword>